<accession>A0A1M5YMG9</accession>
<name>A0A1M5YMG9_9FIRM</name>
<dbReference type="Proteomes" id="UP000184389">
    <property type="component" value="Unassembled WGS sequence"/>
</dbReference>
<keyword evidence="2" id="KW-1185">Reference proteome</keyword>
<protein>
    <submittedName>
        <fullName evidence="1">Uncharacterized protein</fullName>
    </submittedName>
</protein>
<dbReference type="RefSeq" id="WP_072744931.1">
    <property type="nucleotide sequence ID" value="NZ_FQXR01000013.1"/>
</dbReference>
<dbReference type="AlphaFoldDB" id="A0A1M5YMG9"/>
<sequence length="101" mass="12447">MIKLRKKEEVLKEYVSRYSELDNFFMEELSKDYDRYVEILKDCNTKEEYYEIFRKEIKANEQRYKDNSMIKGVEGSTYDQFMDILAQYGLIKFFRDNMLDE</sequence>
<evidence type="ECO:0000313" key="1">
    <source>
        <dbReference type="EMBL" id="SHI13004.1"/>
    </source>
</evidence>
<dbReference type="EMBL" id="FQXR01000013">
    <property type="protein sequence ID" value="SHI13004.1"/>
    <property type="molecule type" value="Genomic_DNA"/>
</dbReference>
<dbReference type="STRING" id="1123281.SAMN02745180_02287"/>
<gene>
    <name evidence="1" type="ORF">SAMN02745180_02287</name>
</gene>
<dbReference type="OrthoDB" id="1954408at2"/>
<evidence type="ECO:0000313" key="2">
    <source>
        <dbReference type="Proteomes" id="UP000184389"/>
    </source>
</evidence>
<organism evidence="1 2">
    <name type="scientific">Sporanaerobacter acetigenes DSM 13106</name>
    <dbReference type="NCBI Taxonomy" id="1123281"/>
    <lineage>
        <taxon>Bacteria</taxon>
        <taxon>Bacillati</taxon>
        <taxon>Bacillota</taxon>
        <taxon>Tissierellia</taxon>
        <taxon>Tissierellales</taxon>
        <taxon>Sporanaerobacteraceae</taxon>
        <taxon>Sporanaerobacter</taxon>
    </lineage>
</organism>
<reference evidence="1 2" key="1">
    <citation type="submission" date="2016-11" db="EMBL/GenBank/DDBJ databases">
        <authorList>
            <person name="Jaros S."/>
            <person name="Januszkiewicz K."/>
            <person name="Wedrychowicz H."/>
        </authorList>
    </citation>
    <scope>NUCLEOTIDE SEQUENCE [LARGE SCALE GENOMIC DNA]</scope>
    <source>
        <strain evidence="1 2">DSM 13106</strain>
    </source>
</reference>
<proteinExistence type="predicted"/>